<proteinExistence type="predicted"/>
<accession>A0AAV8TNR3</accession>
<dbReference type="Proteomes" id="UP001159364">
    <property type="component" value="Linkage Group LG04"/>
</dbReference>
<feature type="domain" description="Myb/SANT-like" evidence="1">
    <location>
        <begin position="21"/>
        <end position="102"/>
    </location>
</feature>
<name>A0AAV8TNR3_9ROSI</name>
<dbReference type="EMBL" id="JAIWQS010000004">
    <property type="protein sequence ID" value="KAJ8768580.1"/>
    <property type="molecule type" value="Genomic_DNA"/>
</dbReference>
<reference evidence="2 3" key="1">
    <citation type="submission" date="2021-09" db="EMBL/GenBank/DDBJ databases">
        <title>Genomic insights and catalytic innovation underlie evolution of tropane alkaloids biosynthesis.</title>
        <authorList>
            <person name="Wang Y.-J."/>
            <person name="Tian T."/>
            <person name="Huang J.-P."/>
            <person name="Huang S.-X."/>
        </authorList>
    </citation>
    <scope>NUCLEOTIDE SEQUENCE [LARGE SCALE GENOMIC DNA]</scope>
    <source>
        <strain evidence="2">KIB-2018</strain>
        <tissue evidence="2">Leaf</tissue>
    </source>
</reference>
<dbReference type="InterPro" id="IPR024752">
    <property type="entry name" value="Myb/SANT-like_dom"/>
</dbReference>
<keyword evidence="3" id="KW-1185">Reference proteome</keyword>
<evidence type="ECO:0000259" key="1">
    <source>
        <dbReference type="Pfam" id="PF12776"/>
    </source>
</evidence>
<gene>
    <name evidence="2" type="ORF">K2173_022696</name>
</gene>
<dbReference type="AlphaFoldDB" id="A0AAV8TNR3"/>
<dbReference type="Pfam" id="PF12776">
    <property type="entry name" value="Myb_DNA-bind_3"/>
    <property type="match status" value="1"/>
</dbReference>
<evidence type="ECO:0000313" key="2">
    <source>
        <dbReference type="EMBL" id="KAJ8768580.1"/>
    </source>
</evidence>
<dbReference type="PANTHER" id="PTHR31704:SF37">
    <property type="entry name" value="HEAT SHOCK PROTEIN"/>
    <property type="match status" value="1"/>
</dbReference>
<sequence>MSIPSQDIQGGDKLKKRIKAKWNDRTLEILIKIFVEETLAGNRPNGHFNKIGWKNIVSKFTHETKKNYEYKQFKNKWDRLKKDWQLWTNLVGKKIGLGWDPTCSIPLPQDPNPISMENPEATKFRTKRLKHIEQMNILFKDVAAIGEGAWAPFSGFVPNDAYLTCRESVVDIDLDDDLLEDFAVNPKIENINNEIGSSTPTLGTFTKGKGKKRKKHDTRIGAIERLCNHLDRIYDAVESRTSMSYGYNIVEALNILRSINEIERRGELFMLATKLFFKKENREMFIELKDVDLQIEWLKKMK</sequence>
<evidence type="ECO:0000313" key="3">
    <source>
        <dbReference type="Proteomes" id="UP001159364"/>
    </source>
</evidence>
<organism evidence="2 3">
    <name type="scientific">Erythroxylum novogranatense</name>
    <dbReference type="NCBI Taxonomy" id="1862640"/>
    <lineage>
        <taxon>Eukaryota</taxon>
        <taxon>Viridiplantae</taxon>
        <taxon>Streptophyta</taxon>
        <taxon>Embryophyta</taxon>
        <taxon>Tracheophyta</taxon>
        <taxon>Spermatophyta</taxon>
        <taxon>Magnoliopsida</taxon>
        <taxon>eudicotyledons</taxon>
        <taxon>Gunneridae</taxon>
        <taxon>Pentapetalae</taxon>
        <taxon>rosids</taxon>
        <taxon>fabids</taxon>
        <taxon>Malpighiales</taxon>
        <taxon>Erythroxylaceae</taxon>
        <taxon>Erythroxylum</taxon>
    </lineage>
</organism>
<protein>
    <recommendedName>
        <fullName evidence="1">Myb/SANT-like domain-containing protein</fullName>
    </recommendedName>
</protein>
<comment type="caution">
    <text evidence="2">The sequence shown here is derived from an EMBL/GenBank/DDBJ whole genome shotgun (WGS) entry which is preliminary data.</text>
</comment>
<dbReference type="PANTHER" id="PTHR31704">
    <property type="entry name" value="MYB/SANT-LIKE DNA-BINDING DOMAIN PROTEIN-RELATED"/>
    <property type="match status" value="1"/>
</dbReference>